<feature type="binding site" description="axial binding residue" evidence="8">
    <location>
        <position position="427"/>
    </location>
    <ligand>
        <name>heme</name>
        <dbReference type="ChEBI" id="CHEBI:30413"/>
    </ligand>
    <ligandPart>
        <name>Fe</name>
        <dbReference type="ChEBI" id="CHEBI:18248"/>
    </ligandPart>
</feature>
<dbReference type="GO" id="GO:0005506">
    <property type="term" value="F:iron ion binding"/>
    <property type="evidence" value="ECO:0007669"/>
    <property type="project" value="InterPro"/>
</dbReference>
<keyword evidence="3 10" id="KW-0812">Transmembrane</keyword>
<dbReference type="Gene3D" id="1.10.630.10">
    <property type="entry name" value="Cytochrome P450"/>
    <property type="match status" value="1"/>
</dbReference>
<dbReference type="Pfam" id="PF00067">
    <property type="entry name" value="p450"/>
    <property type="match status" value="1"/>
</dbReference>
<feature type="transmembrane region" description="Helical" evidence="10">
    <location>
        <begin position="6"/>
        <end position="24"/>
    </location>
</feature>
<keyword evidence="9" id="KW-0503">Monooxygenase</keyword>
<evidence type="ECO:0000256" key="8">
    <source>
        <dbReference type="PIRSR" id="PIRSR602401-1"/>
    </source>
</evidence>
<dbReference type="InterPro" id="IPR036396">
    <property type="entry name" value="Cyt_P450_sf"/>
</dbReference>
<reference evidence="11" key="2">
    <citation type="submission" date="2013-04" db="UniProtKB">
        <authorList>
            <consortium name="EnsemblPlants"/>
        </authorList>
    </citation>
    <scope>IDENTIFICATION</scope>
</reference>
<dbReference type="GO" id="GO:0020037">
    <property type="term" value="F:heme binding"/>
    <property type="evidence" value="ECO:0007669"/>
    <property type="project" value="InterPro"/>
</dbReference>
<dbReference type="FunFam" id="1.10.630.10:FF:000022">
    <property type="entry name" value="Taxadiene 5-alpha hydroxylase"/>
    <property type="match status" value="1"/>
</dbReference>
<keyword evidence="5 10" id="KW-1133">Transmembrane helix</keyword>
<accession>J3N7P5</accession>
<evidence type="ECO:0000256" key="3">
    <source>
        <dbReference type="ARBA" id="ARBA00022692"/>
    </source>
</evidence>
<keyword evidence="4 8" id="KW-0479">Metal-binding</keyword>
<dbReference type="PROSITE" id="PS00086">
    <property type="entry name" value="CYTOCHROME_P450"/>
    <property type="match status" value="1"/>
</dbReference>
<protein>
    <recommendedName>
        <fullName evidence="13">Cytochrome P450</fullName>
    </recommendedName>
</protein>
<dbReference type="SUPFAM" id="SSF48264">
    <property type="entry name" value="Cytochrome P450"/>
    <property type="match status" value="1"/>
</dbReference>
<keyword evidence="8 9" id="KW-0349">Heme</keyword>
<evidence type="ECO:0000256" key="5">
    <source>
        <dbReference type="ARBA" id="ARBA00022989"/>
    </source>
</evidence>
<evidence type="ECO:0008006" key="13">
    <source>
        <dbReference type="Google" id="ProtNLM"/>
    </source>
</evidence>
<comment type="cofactor">
    <cofactor evidence="1 8">
        <name>heme</name>
        <dbReference type="ChEBI" id="CHEBI:30413"/>
    </cofactor>
</comment>
<dbReference type="PRINTS" id="PR00463">
    <property type="entry name" value="EP450I"/>
</dbReference>
<evidence type="ECO:0000256" key="7">
    <source>
        <dbReference type="ARBA" id="ARBA00023004"/>
    </source>
</evidence>
<dbReference type="PANTHER" id="PTHR24286:SF152">
    <property type="entry name" value="OS07G0519100 PROTEIN"/>
    <property type="match status" value="1"/>
</dbReference>
<evidence type="ECO:0000313" key="12">
    <source>
        <dbReference type="Proteomes" id="UP000006038"/>
    </source>
</evidence>
<proteinExistence type="inferred from homology"/>
<sequence>MDFTTLVTALLSLTVPAVLIYLLAERLRRCRRSPYNLPPGDLGVPVVGHTLSLLDALRRNADLEWFRARVRRYGQVSRMSVLGSPTVLLAGPAANRFVGGGGGLVLTQTSALRALVGRSVLTFAGDELRQVRGALQAYLRAEMVRRYVCKMDGEVRRHIDVSWVMPLARDLSFGIICSVVFGEHASLVRDALGEDFVALGKAVMSFPVRLPFTRFSKGMDASARIRRAITAMFRKREEASSLLPQGAAAAPSSDGTGDTDFITYMLKLRSQGGHSLSLEDIVDNAMGLVIGAHGTTSVLIAFMTRYLANQPHVLDKVTREQDEIAANKGPDDALTWNDVARMKYTWRVAMETQRIVPPVFGSFRTAVRDLEYQGYHIPKGWKVFAAQSITHMDGNFFHEPTKFDPCRFEKFVPPYCFMPFGGGPRMCPGNEFARVETLVAMHYLVRKFRWKLCCTEEAYIRDPKPAPVNGLPIELEPRRI</sequence>
<dbReference type="STRING" id="4533.J3N7P5"/>
<dbReference type="GO" id="GO:0016125">
    <property type="term" value="P:sterol metabolic process"/>
    <property type="evidence" value="ECO:0007669"/>
    <property type="project" value="TreeGrafter"/>
</dbReference>
<comment type="similarity">
    <text evidence="2 9">Belongs to the cytochrome P450 family.</text>
</comment>
<keyword evidence="7 8" id="KW-0408">Iron</keyword>
<dbReference type="eggNOG" id="KOG0157">
    <property type="taxonomic scope" value="Eukaryota"/>
</dbReference>
<dbReference type="Proteomes" id="UP000006038">
    <property type="component" value="Chromosome 11"/>
</dbReference>
<evidence type="ECO:0000256" key="4">
    <source>
        <dbReference type="ARBA" id="ARBA00022723"/>
    </source>
</evidence>
<dbReference type="CDD" id="cd11043">
    <property type="entry name" value="CYP90-like"/>
    <property type="match status" value="1"/>
</dbReference>
<reference evidence="11" key="1">
    <citation type="journal article" date="2013" name="Nat. Commun.">
        <title>Whole-genome sequencing of Oryza brachyantha reveals mechanisms underlying Oryza genome evolution.</title>
        <authorList>
            <person name="Chen J."/>
            <person name="Huang Q."/>
            <person name="Gao D."/>
            <person name="Wang J."/>
            <person name="Lang Y."/>
            <person name="Liu T."/>
            <person name="Li B."/>
            <person name="Bai Z."/>
            <person name="Luis Goicoechea J."/>
            <person name="Liang C."/>
            <person name="Chen C."/>
            <person name="Zhang W."/>
            <person name="Sun S."/>
            <person name="Liao Y."/>
            <person name="Zhang X."/>
            <person name="Yang L."/>
            <person name="Song C."/>
            <person name="Wang M."/>
            <person name="Shi J."/>
            <person name="Liu G."/>
            <person name="Liu J."/>
            <person name="Zhou H."/>
            <person name="Zhou W."/>
            <person name="Yu Q."/>
            <person name="An N."/>
            <person name="Chen Y."/>
            <person name="Cai Q."/>
            <person name="Wang B."/>
            <person name="Liu B."/>
            <person name="Min J."/>
            <person name="Huang Y."/>
            <person name="Wu H."/>
            <person name="Li Z."/>
            <person name="Zhang Y."/>
            <person name="Yin Y."/>
            <person name="Song W."/>
            <person name="Jiang J."/>
            <person name="Jackson S.A."/>
            <person name="Wing R.A."/>
            <person name="Wang J."/>
            <person name="Chen M."/>
        </authorList>
    </citation>
    <scope>NUCLEOTIDE SEQUENCE [LARGE SCALE GENOMIC DNA]</scope>
    <source>
        <strain evidence="11">cv. IRGC 101232</strain>
    </source>
</reference>
<dbReference type="HOGENOM" id="CLU_001570_15_5_1"/>
<dbReference type="PRINTS" id="PR00385">
    <property type="entry name" value="P450"/>
</dbReference>
<dbReference type="InterPro" id="IPR002401">
    <property type="entry name" value="Cyt_P450_E_grp-I"/>
</dbReference>
<evidence type="ECO:0000256" key="10">
    <source>
        <dbReference type="SAM" id="Phobius"/>
    </source>
</evidence>
<dbReference type="AlphaFoldDB" id="J3N7P5"/>
<keyword evidence="12" id="KW-1185">Reference proteome</keyword>
<dbReference type="EnsemblPlants" id="OB11G18310.1">
    <property type="protein sequence ID" value="OB11G18310.1"/>
    <property type="gene ID" value="OB11G18310"/>
</dbReference>
<dbReference type="PANTHER" id="PTHR24286">
    <property type="entry name" value="CYTOCHROME P450 26"/>
    <property type="match status" value="1"/>
</dbReference>
<dbReference type="Gramene" id="OB11G18310.1">
    <property type="protein sequence ID" value="OB11G18310.1"/>
    <property type="gene ID" value="OB11G18310"/>
</dbReference>
<organism evidence="11">
    <name type="scientific">Oryza brachyantha</name>
    <name type="common">malo sina</name>
    <dbReference type="NCBI Taxonomy" id="4533"/>
    <lineage>
        <taxon>Eukaryota</taxon>
        <taxon>Viridiplantae</taxon>
        <taxon>Streptophyta</taxon>
        <taxon>Embryophyta</taxon>
        <taxon>Tracheophyta</taxon>
        <taxon>Spermatophyta</taxon>
        <taxon>Magnoliopsida</taxon>
        <taxon>Liliopsida</taxon>
        <taxon>Poales</taxon>
        <taxon>Poaceae</taxon>
        <taxon>BOP clade</taxon>
        <taxon>Oryzoideae</taxon>
        <taxon>Oryzeae</taxon>
        <taxon>Oryzinae</taxon>
        <taxon>Oryza</taxon>
    </lineage>
</organism>
<dbReference type="GO" id="GO:0016705">
    <property type="term" value="F:oxidoreductase activity, acting on paired donors, with incorporation or reduction of molecular oxygen"/>
    <property type="evidence" value="ECO:0007669"/>
    <property type="project" value="InterPro"/>
</dbReference>
<dbReference type="OMA" id="RDIEYQG"/>
<keyword evidence="6 9" id="KW-0560">Oxidoreductase</keyword>
<name>J3N7P5_ORYBR</name>
<dbReference type="InterPro" id="IPR001128">
    <property type="entry name" value="Cyt_P450"/>
</dbReference>
<evidence type="ECO:0000256" key="2">
    <source>
        <dbReference type="ARBA" id="ARBA00010617"/>
    </source>
</evidence>
<evidence type="ECO:0000256" key="6">
    <source>
        <dbReference type="ARBA" id="ARBA00023002"/>
    </source>
</evidence>
<dbReference type="GO" id="GO:0004497">
    <property type="term" value="F:monooxygenase activity"/>
    <property type="evidence" value="ECO:0007669"/>
    <property type="project" value="UniProtKB-KW"/>
</dbReference>
<keyword evidence="10" id="KW-0472">Membrane</keyword>
<dbReference type="InterPro" id="IPR017972">
    <property type="entry name" value="Cyt_P450_CS"/>
</dbReference>
<evidence type="ECO:0000313" key="11">
    <source>
        <dbReference type="EnsemblPlants" id="OB11G18310.1"/>
    </source>
</evidence>
<evidence type="ECO:0000256" key="1">
    <source>
        <dbReference type="ARBA" id="ARBA00001971"/>
    </source>
</evidence>
<evidence type="ECO:0000256" key="9">
    <source>
        <dbReference type="RuleBase" id="RU000461"/>
    </source>
</evidence>